<keyword evidence="8" id="KW-1185">Reference proteome</keyword>
<evidence type="ECO:0000256" key="1">
    <source>
        <dbReference type="ARBA" id="ARBA00004141"/>
    </source>
</evidence>
<protein>
    <recommendedName>
        <fullName evidence="6">XK-related protein</fullName>
    </recommendedName>
</protein>
<dbReference type="Pfam" id="PF09815">
    <property type="entry name" value="XK-related"/>
    <property type="match status" value="1"/>
</dbReference>
<evidence type="ECO:0000256" key="2">
    <source>
        <dbReference type="ARBA" id="ARBA00008789"/>
    </source>
</evidence>
<keyword evidence="5 6" id="KW-0472">Membrane</keyword>
<organism evidence="7 8">
    <name type="scientific">Meganyctiphanes norvegica</name>
    <name type="common">Northern krill</name>
    <name type="synonym">Thysanopoda norvegica</name>
    <dbReference type="NCBI Taxonomy" id="48144"/>
    <lineage>
        <taxon>Eukaryota</taxon>
        <taxon>Metazoa</taxon>
        <taxon>Ecdysozoa</taxon>
        <taxon>Arthropoda</taxon>
        <taxon>Crustacea</taxon>
        <taxon>Multicrustacea</taxon>
        <taxon>Malacostraca</taxon>
        <taxon>Eumalacostraca</taxon>
        <taxon>Eucarida</taxon>
        <taxon>Euphausiacea</taxon>
        <taxon>Euphausiidae</taxon>
        <taxon>Meganyctiphanes</taxon>
    </lineage>
</organism>
<keyword evidence="4 6" id="KW-1133">Transmembrane helix</keyword>
<dbReference type="Proteomes" id="UP001497623">
    <property type="component" value="Unassembled WGS sequence"/>
</dbReference>
<comment type="caution">
    <text evidence="7">The sequence shown here is derived from an EMBL/GenBank/DDBJ whole genome shotgun (WGS) entry which is preliminary data.</text>
</comment>
<evidence type="ECO:0000313" key="7">
    <source>
        <dbReference type="EMBL" id="CAL4130179.1"/>
    </source>
</evidence>
<dbReference type="EMBL" id="CAXKWB010026419">
    <property type="protein sequence ID" value="CAL4130179.1"/>
    <property type="molecule type" value="Genomic_DNA"/>
</dbReference>
<feature type="transmembrane region" description="Helical" evidence="6">
    <location>
        <begin position="51"/>
        <end position="74"/>
    </location>
</feature>
<comment type="caution">
    <text evidence="6">Lacks conserved residue(s) required for the propagation of feature annotation.</text>
</comment>
<reference evidence="7 8" key="1">
    <citation type="submission" date="2024-05" db="EMBL/GenBank/DDBJ databases">
        <authorList>
            <person name="Wallberg A."/>
        </authorList>
    </citation>
    <scope>NUCLEOTIDE SEQUENCE [LARGE SCALE GENOMIC DNA]</scope>
</reference>
<comment type="similarity">
    <text evidence="2 6">Belongs to the XK family.</text>
</comment>
<feature type="transmembrane region" description="Helical" evidence="6">
    <location>
        <begin position="86"/>
        <end position="105"/>
    </location>
</feature>
<evidence type="ECO:0000313" key="8">
    <source>
        <dbReference type="Proteomes" id="UP001497623"/>
    </source>
</evidence>
<dbReference type="GO" id="GO:0005886">
    <property type="term" value="C:plasma membrane"/>
    <property type="evidence" value="ECO:0007669"/>
    <property type="project" value="UniProtKB-ARBA"/>
</dbReference>
<dbReference type="InterPro" id="IPR018629">
    <property type="entry name" value="XK-rel"/>
</dbReference>
<name>A0AAV2RQT1_MEGNR</name>
<dbReference type="AlphaFoldDB" id="A0AAV2RQT1"/>
<comment type="subcellular location">
    <subcellularLocation>
        <location evidence="1 6">Membrane</location>
        <topology evidence="1 6">Multi-pass membrane protein</topology>
    </subcellularLocation>
</comment>
<evidence type="ECO:0000256" key="5">
    <source>
        <dbReference type="ARBA" id="ARBA00023136"/>
    </source>
</evidence>
<keyword evidence="3 6" id="KW-0812">Transmembrane</keyword>
<gene>
    <name evidence="7" type="ORF">MNOR_LOCUS26440</name>
</gene>
<evidence type="ECO:0000256" key="6">
    <source>
        <dbReference type="RuleBase" id="RU910716"/>
    </source>
</evidence>
<accession>A0AAV2RQT1</accession>
<evidence type="ECO:0000256" key="4">
    <source>
        <dbReference type="ARBA" id="ARBA00022989"/>
    </source>
</evidence>
<sequence>MAMVKKNKVYIMYKKIAPFLKTLYDLGSYIFDLYTDIDLGIYHLYNNDPWWGYLTIIFIMPPMLVAWKWCIGIVSEHRKWSRLSKCFLVILCIICFPLTPIVLLLRGCVAAAKGGRDPNDDAFIAPQVVKLWEAIADAYPQAFLQMYVVGQKRLLGIGATDSQLRSIITSILLSHFSDQKCFC</sequence>
<proteinExistence type="inferred from homology"/>
<evidence type="ECO:0000256" key="3">
    <source>
        <dbReference type="ARBA" id="ARBA00022692"/>
    </source>
</evidence>